<keyword evidence="10" id="KW-0408">Iron</keyword>
<dbReference type="GO" id="GO:0032259">
    <property type="term" value="P:methylation"/>
    <property type="evidence" value="ECO:0007669"/>
    <property type="project" value="UniProtKB-KW"/>
</dbReference>
<evidence type="ECO:0000256" key="15">
    <source>
        <dbReference type="RuleBase" id="RU000416"/>
    </source>
</evidence>
<keyword evidence="13" id="KW-0326">Glycosidase</keyword>
<dbReference type="GO" id="GO:0006281">
    <property type="term" value="P:DNA repair"/>
    <property type="evidence" value="ECO:0007669"/>
    <property type="project" value="UniProtKB-KW"/>
</dbReference>
<keyword evidence="19" id="KW-1185">Reference proteome</keyword>
<dbReference type="EMBL" id="JACHLY010000001">
    <property type="protein sequence ID" value="MBB5998105.1"/>
    <property type="molecule type" value="Genomic_DNA"/>
</dbReference>
<name>A0A841E4N4_9ACTN</name>
<evidence type="ECO:0000256" key="7">
    <source>
        <dbReference type="ARBA" id="ARBA00022747"/>
    </source>
</evidence>
<feature type="active site" evidence="14">
    <location>
        <position position="133"/>
    </location>
</feature>
<evidence type="ECO:0000256" key="13">
    <source>
        <dbReference type="ARBA" id="ARBA00023295"/>
    </source>
</evidence>
<evidence type="ECO:0000313" key="19">
    <source>
        <dbReference type="Proteomes" id="UP000578077"/>
    </source>
</evidence>
<dbReference type="GO" id="GO:0009307">
    <property type="term" value="P:DNA restriction-modification system"/>
    <property type="evidence" value="ECO:0007669"/>
    <property type="project" value="UniProtKB-KW"/>
</dbReference>
<dbReference type="InterPro" id="IPR023170">
    <property type="entry name" value="HhH_base_excis_C"/>
</dbReference>
<dbReference type="SUPFAM" id="SSF48150">
    <property type="entry name" value="DNA-glycosylase"/>
    <property type="match status" value="1"/>
</dbReference>
<keyword evidence="5 14" id="KW-0949">S-adenosyl-L-methionine</keyword>
<dbReference type="Proteomes" id="UP000578077">
    <property type="component" value="Unassembled WGS sequence"/>
</dbReference>
<dbReference type="InterPro" id="IPR003651">
    <property type="entry name" value="Endonuclease3_FeS-loop_motif"/>
</dbReference>
<dbReference type="Gene3D" id="3.40.50.150">
    <property type="entry name" value="Vaccinia Virus protein VP39"/>
    <property type="match status" value="1"/>
</dbReference>
<keyword evidence="3 14" id="KW-0489">Methyltransferase</keyword>
<evidence type="ECO:0000256" key="16">
    <source>
        <dbReference type="RuleBase" id="RU000417"/>
    </source>
</evidence>
<organism evidence="18 19">
    <name type="scientific">Streptomonospora salina</name>
    <dbReference type="NCBI Taxonomy" id="104205"/>
    <lineage>
        <taxon>Bacteria</taxon>
        <taxon>Bacillati</taxon>
        <taxon>Actinomycetota</taxon>
        <taxon>Actinomycetes</taxon>
        <taxon>Streptosporangiales</taxon>
        <taxon>Nocardiopsidaceae</taxon>
        <taxon>Streptomonospora</taxon>
    </lineage>
</organism>
<evidence type="ECO:0000256" key="10">
    <source>
        <dbReference type="ARBA" id="ARBA00023004"/>
    </source>
</evidence>
<dbReference type="PROSITE" id="PS00094">
    <property type="entry name" value="C5_MTASE_1"/>
    <property type="match status" value="1"/>
</dbReference>
<dbReference type="GO" id="GO:0044027">
    <property type="term" value="P:negative regulation of gene expression via chromosomal CpG island methylation"/>
    <property type="evidence" value="ECO:0007669"/>
    <property type="project" value="TreeGrafter"/>
</dbReference>
<dbReference type="GO" id="GO:0003677">
    <property type="term" value="F:DNA binding"/>
    <property type="evidence" value="ECO:0007669"/>
    <property type="project" value="TreeGrafter"/>
</dbReference>
<dbReference type="Pfam" id="PF00145">
    <property type="entry name" value="DNA_methylase"/>
    <property type="match status" value="1"/>
</dbReference>
<proteinExistence type="inferred from homology"/>
<comment type="similarity">
    <text evidence="14 15">Belongs to the class I-like SAM-binding methyltransferase superfamily. C5-methyltransferase family.</text>
</comment>
<dbReference type="GO" id="GO:0051539">
    <property type="term" value="F:4 iron, 4 sulfur cluster binding"/>
    <property type="evidence" value="ECO:0007669"/>
    <property type="project" value="InterPro"/>
</dbReference>
<evidence type="ECO:0000256" key="2">
    <source>
        <dbReference type="ARBA" id="ARBA00008343"/>
    </source>
</evidence>
<keyword evidence="8" id="KW-0227">DNA damage</keyword>
<dbReference type="InterPro" id="IPR029063">
    <property type="entry name" value="SAM-dependent_MTases_sf"/>
</dbReference>
<keyword evidence="7" id="KW-0680">Restriction system</keyword>
<dbReference type="InterPro" id="IPR011257">
    <property type="entry name" value="DNA_glycosylase"/>
</dbReference>
<feature type="compositionally biased region" description="Polar residues" evidence="17">
    <location>
        <begin position="659"/>
        <end position="677"/>
    </location>
</feature>
<evidence type="ECO:0000256" key="11">
    <source>
        <dbReference type="ARBA" id="ARBA00023014"/>
    </source>
</evidence>
<dbReference type="Gene3D" id="1.10.1670.10">
    <property type="entry name" value="Helix-hairpin-Helix base-excision DNA repair enzymes (C-terminal)"/>
    <property type="match status" value="1"/>
</dbReference>
<dbReference type="InterPro" id="IPR004035">
    <property type="entry name" value="Endouclease-III_FeS-bd_BS"/>
</dbReference>
<protein>
    <recommendedName>
        <fullName evidence="16">Cytosine-specific methyltransferase</fullName>
        <ecNumber evidence="16">2.1.1.37</ecNumber>
    </recommendedName>
</protein>
<dbReference type="PANTHER" id="PTHR10629">
    <property type="entry name" value="CYTOSINE-SPECIFIC METHYLTRANSFERASE"/>
    <property type="match status" value="1"/>
</dbReference>
<dbReference type="GO" id="GO:0003886">
    <property type="term" value="F:DNA (cytosine-5-)-methyltransferase activity"/>
    <property type="evidence" value="ECO:0007669"/>
    <property type="project" value="UniProtKB-EC"/>
</dbReference>
<dbReference type="GO" id="GO:0046872">
    <property type="term" value="F:metal ion binding"/>
    <property type="evidence" value="ECO:0007669"/>
    <property type="project" value="UniProtKB-KW"/>
</dbReference>
<dbReference type="InterPro" id="IPR018117">
    <property type="entry name" value="C5_DNA_meth_AS"/>
</dbReference>
<evidence type="ECO:0000256" key="8">
    <source>
        <dbReference type="ARBA" id="ARBA00022763"/>
    </source>
</evidence>
<evidence type="ECO:0000256" key="17">
    <source>
        <dbReference type="SAM" id="MobiDB-lite"/>
    </source>
</evidence>
<dbReference type="PROSITE" id="PS00764">
    <property type="entry name" value="ENDONUCLEASE_III_1"/>
    <property type="match status" value="1"/>
</dbReference>
<dbReference type="NCBIfam" id="TIGR00675">
    <property type="entry name" value="dcm"/>
    <property type="match status" value="1"/>
</dbReference>
<evidence type="ECO:0000256" key="12">
    <source>
        <dbReference type="ARBA" id="ARBA00023204"/>
    </source>
</evidence>
<comment type="catalytic activity">
    <reaction evidence="16">
        <text>a 2'-deoxycytidine in DNA + S-adenosyl-L-methionine = a 5-methyl-2'-deoxycytidine in DNA + S-adenosyl-L-homocysteine + H(+)</text>
        <dbReference type="Rhea" id="RHEA:13681"/>
        <dbReference type="Rhea" id="RHEA-COMP:11369"/>
        <dbReference type="Rhea" id="RHEA-COMP:11370"/>
        <dbReference type="ChEBI" id="CHEBI:15378"/>
        <dbReference type="ChEBI" id="CHEBI:57856"/>
        <dbReference type="ChEBI" id="CHEBI:59789"/>
        <dbReference type="ChEBI" id="CHEBI:85452"/>
        <dbReference type="ChEBI" id="CHEBI:85454"/>
        <dbReference type="EC" id="2.1.1.37"/>
    </reaction>
</comment>
<evidence type="ECO:0000256" key="9">
    <source>
        <dbReference type="ARBA" id="ARBA00022801"/>
    </source>
</evidence>
<dbReference type="Gene3D" id="1.10.340.30">
    <property type="entry name" value="Hypothetical protein, domain 2"/>
    <property type="match status" value="1"/>
</dbReference>
<sequence length="677" mass="76378">MLVVLTGLEVRTVQESHYGVPLERSDQLKLKRHRNSCRPERFAQWLEGFGKDRRLAIDLFSGAGGLSHGLRQAGWTTAAAVDCDKRALETHAANFPGMSLHMDLGDPEERDRLEEILEPAQGRIDLVAGGPPCQPFSRAGRSKIRSLVDHHGRDPHDRRKELWGAYLDIVKRIKPRAVLMENVPDMGLGDDFFVVRTIEQQLEELGYATQVRLVDAWRYGVPQHRKRLILLARNDVEQFKWQDEASEENRTTLQDAIGDLPHLNVVPTERVGERRMDYDTPSEELSGFAKDMRKRAEASVVWDHMTRRVREDDWAIFDDMDSKTLYSDVDPNLQRYSTKHFTDKYKKLDWGDLSRSITAHIAKDGYWYIHPSQNRTLTVREAARVQTFPDRFRFAGTRSDAFRQIGNAVPPLLGKAAASALLPSGEAENDGNPVGLRPRWRKVRQALTSWAKERRQGEDWYQLPHLSPVHAAVVAVLAGTRLRRHQLRRMVEAVQGNASLTKHALQTLLDAAPTAAARARIDRLTPVVDKPSVWHDENRDEVPTRVGMKPAEARLYRLLLNEDLLWVGQGAIRVAARLNGTDSDRTNRLSDGRVDLVKLVGAGEDAPLRMAALRLVGNTVCRAARPLCDECPLNQYCADRHSVSEKDLFSDAAGESSGHDTISAQTRVTGSHTAQQR</sequence>
<comment type="cofactor">
    <cofactor evidence="1">
        <name>[4Fe-4S] cluster</name>
        <dbReference type="ChEBI" id="CHEBI:49883"/>
    </cofactor>
</comment>
<keyword evidence="9" id="KW-0378">Hydrolase</keyword>
<keyword evidence="11" id="KW-0411">Iron-sulfur</keyword>
<dbReference type="GO" id="GO:0016798">
    <property type="term" value="F:hydrolase activity, acting on glycosyl bonds"/>
    <property type="evidence" value="ECO:0007669"/>
    <property type="project" value="UniProtKB-KW"/>
</dbReference>
<keyword evidence="6" id="KW-0479">Metal-binding</keyword>
<dbReference type="PANTHER" id="PTHR10629:SF52">
    <property type="entry name" value="DNA (CYTOSINE-5)-METHYLTRANSFERASE 1"/>
    <property type="match status" value="1"/>
</dbReference>
<dbReference type="PROSITE" id="PS51679">
    <property type="entry name" value="SAM_MT_C5"/>
    <property type="match status" value="1"/>
</dbReference>
<keyword evidence="4 14" id="KW-0808">Transferase</keyword>
<dbReference type="SUPFAM" id="SSF53335">
    <property type="entry name" value="S-adenosyl-L-methionine-dependent methyltransferases"/>
    <property type="match status" value="1"/>
</dbReference>
<gene>
    <name evidence="18" type="ORF">HNR25_001856</name>
</gene>
<comment type="caution">
    <text evidence="18">The sequence shown here is derived from an EMBL/GenBank/DDBJ whole genome shotgun (WGS) entry which is preliminary data.</text>
</comment>
<dbReference type="InterPro" id="IPR001525">
    <property type="entry name" value="C5_MeTfrase"/>
</dbReference>
<evidence type="ECO:0000256" key="14">
    <source>
        <dbReference type="PROSITE-ProRule" id="PRU01016"/>
    </source>
</evidence>
<evidence type="ECO:0000256" key="3">
    <source>
        <dbReference type="ARBA" id="ARBA00022603"/>
    </source>
</evidence>
<evidence type="ECO:0000256" key="6">
    <source>
        <dbReference type="ARBA" id="ARBA00022723"/>
    </source>
</evidence>
<dbReference type="RefSeq" id="WP_345606910.1">
    <property type="nucleotide sequence ID" value="NZ_BAABKT010000008.1"/>
</dbReference>
<evidence type="ECO:0000256" key="5">
    <source>
        <dbReference type="ARBA" id="ARBA00022691"/>
    </source>
</evidence>
<comment type="similarity">
    <text evidence="2">Belongs to the Nth/MutY family.</text>
</comment>
<keyword evidence="12" id="KW-0234">DNA repair</keyword>
<dbReference type="PRINTS" id="PR00105">
    <property type="entry name" value="C5METTRFRASE"/>
</dbReference>
<dbReference type="EC" id="2.1.1.37" evidence="16"/>
<dbReference type="Gene3D" id="3.90.120.10">
    <property type="entry name" value="DNA Methylase, subunit A, domain 2"/>
    <property type="match status" value="1"/>
</dbReference>
<evidence type="ECO:0000256" key="4">
    <source>
        <dbReference type="ARBA" id="ARBA00022679"/>
    </source>
</evidence>
<dbReference type="AlphaFoldDB" id="A0A841E4N4"/>
<evidence type="ECO:0000313" key="18">
    <source>
        <dbReference type="EMBL" id="MBB5998105.1"/>
    </source>
</evidence>
<evidence type="ECO:0000256" key="1">
    <source>
        <dbReference type="ARBA" id="ARBA00001966"/>
    </source>
</evidence>
<dbReference type="InterPro" id="IPR050390">
    <property type="entry name" value="C5-Methyltransferase"/>
</dbReference>
<reference evidence="18 19" key="1">
    <citation type="submission" date="2020-08" db="EMBL/GenBank/DDBJ databases">
        <title>Sequencing the genomes of 1000 actinobacteria strains.</title>
        <authorList>
            <person name="Klenk H.-P."/>
        </authorList>
    </citation>
    <scope>NUCLEOTIDE SEQUENCE [LARGE SCALE GENOMIC DNA]</scope>
    <source>
        <strain evidence="18 19">DSM 44593</strain>
    </source>
</reference>
<accession>A0A841E4N4</accession>
<dbReference type="SMART" id="SM00525">
    <property type="entry name" value="FES"/>
    <property type="match status" value="1"/>
</dbReference>
<feature type="region of interest" description="Disordered" evidence="17">
    <location>
        <begin position="650"/>
        <end position="677"/>
    </location>
</feature>